<dbReference type="Gene3D" id="3.70.10.10">
    <property type="match status" value="1"/>
</dbReference>
<protein>
    <recommendedName>
        <fullName evidence="9">DNA polymerase III subunit beta</fullName>
    </recommendedName>
</protein>
<dbReference type="KEGG" id="tco:Theco_4107"/>
<evidence type="ECO:0000259" key="11">
    <source>
        <dbReference type="Pfam" id="PF02767"/>
    </source>
</evidence>
<dbReference type="SUPFAM" id="SSF55979">
    <property type="entry name" value="DNA clamp"/>
    <property type="match status" value="3"/>
</dbReference>
<evidence type="ECO:0000313" key="13">
    <source>
        <dbReference type="Proteomes" id="UP000010795"/>
    </source>
</evidence>
<comment type="subcellular location">
    <subcellularLocation>
        <location evidence="1">Cytoplasm</location>
    </subcellularLocation>
</comment>
<keyword evidence="7" id="KW-0239">DNA-directed DNA polymerase</keyword>
<evidence type="ECO:0000256" key="6">
    <source>
        <dbReference type="ARBA" id="ARBA00022705"/>
    </source>
</evidence>
<dbReference type="Gene3D" id="3.10.150.10">
    <property type="entry name" value="DNA Polymerase III, subunit A, domain 2"/>
    <property type="match status" value="1"/>
</dbReference>
<feature type="domain" description="DNA polymerase III beta sliding clamp central" evidence="11">
    <location>
        <begin position="162"/>
        <end position="259"/>
    </location>
</feature>
<evidence type="ECO:0000256" key="2">
    <source>
        <dbReference type="ARBA" id="ARBA00010752"/>
    </source>
</evidence>
<dbReference type="PANTHER" id="PTHR30478:SF0">
    <property type="entry name" value="BETA SLIDING CLAMP"/>
    <property type="match status" value="1"/>
</dbReference>
<dbReference type="OrthoDB" id="2583264at2"/>
<keyword evidence="6" id="KW-0235">DNA replication</keyword>
<evidence type="ECO:0000256" key="8">
    <source>
        <dbReference type="ARBA" id="ARBA00023125"/>
    </source>
</evidence>
<dbReference type="EMBL" id="CP003256">
    <property type="protein sequence ID" value="AGA60104.1"/>
    <property type="molecule type" value="Genomic_DNA"/>
</dbReference>
<dbReference type="GO" id="GO:0009360">
    <property type="term" value="C:DNA polymerase III complex"/>
    <property type="evidence" value="ECO:0007669"/>
    <property type="project" value="InterPro"/>
</dbReference>
<dbReference type="InterPro" id="IPR046938">
    <property type="entry name" value="DNA_clamp_sf"/>
</dbReference>
<dbReference type="Proteomes" id="UP000010795">
    <property type="component" value="Plasmid pTHECO01"/>
</dbReference>
<evidence type="ECO:0000313" key="12">
    <source>
        <dbReference type="EMBL" id="AGA60104.1"/>
    </source>
</evidence>
<comment type="similarity">
    <text evidence="2">Belongs to the beta sliding clamp family.</text>
</comment>
<dbReference type="InterPro" id="IPR001001">
    <property type="entry name" value="DNA_polIII_beta"/>
</dbReference>
<dbReference type="AlphaFoldDB" id="L0EK84"/>
<dbReference type="Pfam" id="PF02767">
    <property type="entry name" value="DNA_pol3_beta_2"/>
    <property type="match status" value="1"/>
</dbReference>
<dbReference type="RefSeq" id="WP_015256816.1">
    <property type="nucleotide sequence ID" value="NC_019898.1"/>
</dbReference>
<gene>
    <name evidence="12" type="ordered locus">Theco_4107</name>
</gene>
<dbReference type="CDD" id="cd00140">
    <property type="entry name" value="beta_clamp"/>
    <property type="match status" value="1"/>
</dbReference>
<dbReference type="NCBIfam" id="TIGR00663">
    <property type="entry name" value="dnan"/>
    <property type="match status" value="1"/>
</dbReference>
<evidence type="ECO:0000256" key="3">
    <source>
        <dbReference type="ARBA" id="ARBA00022490"/>
    </source>
</evidence>
<feature type="domain" description="DNA polymerase III beta sliding clamp N-terminal" evidence="10">
    <location>
        <begin position="18"/>
        <end position="137"/>
    </location>
</feature>
<dbReference type="GO" id="GO:0003887">
    <property type="term" value="F:DNA-directed DNA polymerase activity"/>
    <property type="evidence" value="ECO:0007669"/>
    <property type="project" value="UniProtKB-KW"/>
</dbReference>
<dbReference type="InterPro" id="IPR022634">
    <property type="entry name" value="DNA_polIII_beta_N"/>
</dbReference>
<evidence type="ECO:0000259" key="10">
    <source>
        <dbReference type="Pfam" id="PF00712"/>
    </source>
</evidence>
<keyword evidence="4" id="KW-0808">Transferase</keyword>
<organism evidence="12 13">
    <name type="scientific">Thermobacillus composti (strain DSM 18247 / JCM 13945 / KWC4)</name>
    <dbReference type="NCBI Taxonomy" id="717605"/>
    <lineage>
        <taxon>Bacteria</taxon>
        <taxon>Bacillati</taxon>
        <taxon>Bacillota</taxon>
        <taxon>Bacilli</taxon>
        <taxon>Bacillales</taxon>
        <taxon>Paenibacillaceae</taxon>
        <taxon>Thermobacillus</taxon>
    </lineage>
</organism>
<dbReference type="eggNOG" id="COG0592">
    <property type="taxonomic scope" value="Bacteria"/>
</dbReference>
<dbReference type="GO" id="GO:0005737">
    <property type="term" value="C:cytoplasm"/>
    <property type="evidence" value="ECO:0007669"/>
    <property type="project" value="UniProtKB-SubCell"/>
</dbReference>
<evidence type="ECO:0000256" key="5">
    <source>
        <dbReference type="ARBA" id="ARBA00022695"/>
    </source>
</evidence>
<dbReference type="GO" id="GO:0006271">
    <property type="term" value="P:DNA strand elongation involved in DNA replication"/>
    <property type="evidence" value="ECO:0007669"/>
    <property type="project" value="TreeGrafter"/>
</dbReference>
<reference evidence="13" key="1">
    <citation type="submission" date="2012-01" db="EMBL/GenBank/DDBJ databases">
        <title>Complete sequence of plasmid of Thermobacillus composti KWC4.</title>
        <authorList>
            <person name="Lucas S."/>
            <person name="Han J."/>
            <person name="Lapidus A."/>
            <person name="Cheng J.-F."/>
            <person name="Goodwin L."/>
            <person name="Pitluck S."/>
            <person name="Peters L."/>
            <person name="Ovchinnikova G."/>
            <person name="Teshima H."/>
            <person name="Detter J.C."/>
            <person name="Han C."/>
            <person name="Tapia R."/>
            <person name="Land M."/>
            <person name="Hauser L."/>
            <person name="Kyrpides N."/>
            <person name="Ivanova N."/>
            <person name="Pagani I."/>
            <person name="Anderson I."/>
            <person name="Woyke T."/>
        </authorList>
    </citation>
    <scope>NUCLEOTIDE SEQUENCE [LARGE SCALE GENOMIC DNA]</scope>
    <source>
        <strain evidence="13">DSM 18247 / JCM 13945 / KWC4</strain>
        <plasmid evidence="13">Plasmid pTHECO01</plasmid>
    </source>
</reference>
<keyword evidence="5" id="KW-0548">Nucleotidyltransferase</keyword>
<accession>L0EK84</accession>
<keyword evidence="13" id="KW-1185">Reference proteome</keyword>
<evidence type="ECO:0000256" key="9">
    <source>
        <dbReference type="ARBA" id="ARBA00033275"/>
    </source>
</evidence>
<evidence type="ECO:0000256" key="4">
    <source>
        <dbReference type="ARBA" id="ARBA00022679"/>
    </source>
</evidence>
<geneLocation type="plasmid" evidence="12 13">
    <name>pTHECO01</name>
</geneLocation>
<proteinExistence type="inferred from homology"/>
<evidence type="ECO:0000256" key="7">
    <source>
        <dbReference type="ARBA" id="ARBA00022932"/>
    </source>
</evidence>
<dbReference type="GO" id="GO:0008408">
    <property type="term" value="F:3'-5' exonuclease activity"/>
    <property type="evidence" value="ECO:0007669"/>
    <property type="project" value="InterPro"/>
</dbReference>
<dbReference type="InterPro" id="IPR022637">
    <property type="entry name" value="DNA_polIII_beta_cen"/>
</dbReference>
<dbReference type="PANTHER" id="PTHR30478">
    <property type="entry name" value="DNA POLYMERASE III SUBUNIT BETA"/>
    <property type="match status" value="1"/>
</dbReference>
<dbReference type="Pfam" id="PF00712">
    <property type="entry name" value="DNA_pol3_beta"/>
    <property type="match status" value="1"/>
</dbReference>
<keyword evidence="12" id="KW-0614">Plasmid</keyword>
<dbReference type="SMART" id="SM00480">
    <property type="entry name" value="POL3Bc"/>
    <property type="match status" value="1"/>
</dbReference>
<keyword evidence="3" id="KW-0963">Cytoplasm</keyword>
<keyword evidence="8" id="KW-0238">DNA-binding</keyword>
<dbReference type="GO" id="GO:0003677">
    <property type="term" value="F:DNA binding"/>
    <property type="evidence" value="ECO:0007669"/>
    <property type="project" value="UniProtKB-KW"/>
</dbReference>
<evidence type="ECO:0000256" key="1">
    <source>
        <dbReference type="ARBA" id="ARBA00004496"/>
    </source>
</evidence>
<dbReference type="HOGENOM" id="CLU_038149_2_0_9"/>
<name>L0EK84_THECK</name>
<sequence length="383" mass="42242">MEVMEKERVVTEVADGISFSVEHEVIMNALLLCEKVVPRQSTIPILQCVKFDLKGDTLFVTAMDTTQSVLQMLKVVNQNKMDGSYLFPAREGIKLVKRMPHGSLSFTQKGSSVCISYGERGSANLKTLDPEEFPQLPRLATSEFISVPIDVLRKGALSARFASTNETTPILCGVNVYNAGGKLAFVATDRHRIYRYISNVAIENEENFRGGVIDAQHFKGVVDALQADKVDLCINDTHLVLREKNIVYFGRLLDGTYPNIEHIFGVKTDFAIQIPRGALDECLNRMLSLETENNRVTLEASGDGELVVHSHSETGEVSEMIPGSKMSSGLPAVKFNGRYLREALLVGDREVKTVTLRISGPITPGFVEYDGDTSVTSVINPVR</sequence>